<gene>
    <name evidence="2" type="ORF">BegalDRAFT_1085</name>
</gene>
<keyword evidence="3" id="KW-1185">Reference proteome</keyword>
<feature type="transmembrane region" description="Helical" evidence="1">
    <location>
        <begin position="6"/>
        <end position="24"/>
    </location>
</feature>
<dbReference type="AlphaFoldDB" id="I3CEE5"/>
<proteinExistence type="predicted"/>
<sequence length="29" mass="3537">MTNDRWLVILIGCLLIAWIVWFFWGGKRE</sequence>
<accession>I3CEE5</accession>
<keyword evidence="1" id="KW-0472">Membrane</keyword>
<protein>
    <submittedName>
        <fullName evidence="2">Uncharacterized protein</fullName>
    </submittedName>
</protein>
<reference evidence="2 3" key="1">
    <citation type="submission" date="2011-11" db="EMBL/GenBank/DDBJ databases">
        <title>Improved High-Quality Draft sequence of Beggiatoa alba B18lD.</title>
        <authorList>
            <consortium name="US DOE Joint Genome Institute"/>
            <person name="Lucas S."/>
            <person name="Han J."/>
            <person name="Lapidus A."/>
            <person name="Cheng J.-F."/>
            <person name="Goodwin L."/>
            <person name="Pitluck S."/>
            <person name="Peters L."/>
            <person name="Mikhailova N."/>
            <person name="Held B."/>
            <person name="Detter J.C."/>
            <person name="Han C."/>
            <person name="Tapia R."/>
            <person name="Land M."/>
            <person name="Hauser L."/>
            <person name="Kyrpides N."/>
            <person name="Ivanova N."/>
            <person name="Pagani I."/>
            <person name="Samuel K."/>
            <person name="Teske A."/>
            <person name="Mueller J."/>
            <person name="Woyke T."/>
        </authorList>
    </citation>
    <scope>NUCLEOTIDE SEQUENCE [LARGE SCALE GENOMIC DNA]</scope>
    <source>
        <strain evidence="2 3">B18LD</strain>
    </source>
</reference>
<keyword evidence="1" id="KW-1133">Transmembrane helix</keyword>
<organism evidence="2 3">
    <name type="scientific">Beggiatoa alba B18LD</name>
    <dbReference type="NCBI Taxonomy" id="395493"/>
    <lineage>
        <taxon>Bacteria</taxon>
        <taxon>Pseudomonadati</taxon>
        <taxon>Pseudomonadota</taxon>
        <taxon>Gammaproteobacteria</taxon>
        <taxon>Thiotrichales</taxon>
        <taxon>Thiotrichaceae</taxon>
        <taxon>Beggiatoa</taxon>
    </lineage>
</organism>
<evidence type="ECO:0000256" key="1">
    <source>
        <dbReference type="SAM" id="Phobius"/>
    </source>
</evidence>
<keyword evidence="1" id="KW-0812">Transmembrane</keyword>
<evidence type="ECO:0000313" key="3">
    <source>
        <dbReference type="Proteomes" id="UP000005744"/>
    </source>
</evidence>
<dbReference type="Proteomes" id="UP000005744">
    <property type="component" value="Unassembled WGS sequence"/>
</dbReference>
<dbReference type="EMBL" id="JH600070">
    <property type="protein sequence ID" value="EIJ41988.1"/>
    <property type="molecule type" value="Genomic_DNA"/>
</dbReference>
<name>I3CEE5_9GAMM</name>
<dbReference type="STRING" id="395493.BegalDRAFT_1085"/>
<evidence type="ECO:0000313" key="2">
    <source>
        <dbReference type="EMBL" id="EIJ41988.1"/>
    </source>
</evidence>
<dbReference type="HOGENOM" id="CLU_3408786_0_0_6"/>